<dbReference type="PRINTS" id="PR01033">
    <property type="entry name" value="PHYTOCHROME"/>
</dbReference>
<protein>
    <recommendedName>
        <fullName evidence="2">histidine kinase</fullName>
        <ecNumber evidence="2">2.7.13.3</ecNumber>
    </recommendedName>
</protein>
<dbReference type="InterPro" id="IPR011006">
    <property type="entry name" value="CheY-like_superfamily"/>
</dbReference>
<dbReference type="Gene3D" id="3.40.50.2300">
    <property type="match status" value="1"/>
</dbReference>
<evidence type="ECO:0000256" key="12">
    <source>
        <dbReference type="PROSITE-ProRule" id="PRU00169"/>
    </source>
</evidence>
<evidence type="ECO:0000259" key="13">
    <source>
        <dbReference type="PROSITE" id="PS50046"/>
    </source>
</evidence>
<dbReference type="SUPFAM" id="SSF55781">
    <property type="entry name" value="GAF domain-like"/>
    <property type="match status" value="2"/>
</dbReference>
<dbReference type="SUPFAM" id="SSF55874">
    <property type="entry name" value="ATPase domain of HSP90 chaperone/DNA topoisomerase II/histidine kinase"/>
    <property type="match status" value="1"/>
</dbReference>
<keyword evidence="6" id="KW-0808">Transferase</keyword>
<dbReference type="InterPro" id="IPR001294">
    <property type="entry name" value="Phytochrome"/>
</dbReference>
<reference evidence="16" key="1">
    <citation type="journal article" date="2019" name="Int. J. Syst. Evol. Microbiol.">
        <title>The Global Catalogue of Microorganisms (GCM) 10K type strain sequencing project: providing services to taxonomists for standard genome sequencing and annotation.</title>
        <authorList>
            <consortium name="The Broad Institute Genomics Platform"/>
            <consortium name="The Broad Institute Genome Sequencing Center for Infectious Disease"/>
            <person name="Wu L."/>
            <person name="Ma J."/>
        </authorList>
    </citation>
    <scope>NUCLEOTIDE SEQUENCE [LARGE SCALE GENOMIC DNA]</scope>
    <source>
        <strain evidence="16">KCTC 42739</strain>
    </source>
</reference>
<dbReference type="SMART" id="SM00448">
    <property type="entry name" value="REC"/>
    <property type="match status" value="1"/>
</dbReference>
<evidence type="ECO:0000256" key="4">
    <source>
        <dbReference type="ARBA" id="ARBA00022553"/>
    </source>
</evidence>
<keyword evidence="8 15" id="KW-0418">Kinase</keyword>
<evidence type="ECO:0000256" key="11">
    <source>
        <dbReference type="ARBA" id="ARBA00023170"/>
    </source>
</evidence>
<evidence type="ECO:0000256" key="5">
    <source>
        <dbReference type="ARBA" id="ARBA00022606"/>
    </source>
</evidence>
<dbReference type="Pfam" id="PF07536">
    <property type="entry name" value="HWE_HK"/>
    <property type="match status" value="1"/>
</dbReference>
<keyword evidence="5" id="KW-0716">Sensory transduction</keyword>
<feature type="domain" description="Response regulatory" evidence="14">
    <location>
        <begin position="735"/>
        <end position="846"/>
    </location>
</feature>
<organism evidence="15 16">
    <name type="scientific">Sphingomonas hylomeconis</name>
    <dbReference type="NCBI Taxonomy" id="1395958"/>
    <lineage>
        <taxon>Bacteria</taxon>
        <taxon>Pseudomonadati</taxon>
        <taxon>Pseudomonadota</taxon>
        <taxon>Alphaproteobacteria</taxon>
        <taxon>Sphingomonadales</taxon>
        <taxon>Sphingomonadaceae</taxon>
        <taxon>Sphingomonas</taxon>
    </lineage>
</organism>
<evidence type="ECO:0000256" key="9">
    <source>
        <dbReference type="ARBA" id="ARBA00022840"/>
    </source>
</evidence>
<dbReference type="Gene3D" id="3.30.450.40">
    <property type="match status" value="1"/>
</dbReference>
<dbReference type="Gene3D" id="3.30.450.270">
    <property type="match status" value="1"/>
</dbReference>
<dbReference type="InterPro" id="IPR016132">
    <property type="entry name" value="Phyto_chromo_attachment"/>
</dbReference>
<gene>
    <name evidence="15" type="ORF">ACFONA_07575</name>
</gene>
<keyword evidence="16" id="KW-1185">Reference proteome</keyword>
<dbReference type="InterPro" id="IPR036890">
    <property type="entry name" value="HATPase_C_sf"/>
</dbReference>
<dbReference type="Gene3D" id="3.30.450.20">
    <property type="entry name" value="PAS domain"/>
    <property type="match status" value="1"/>
</dbReference>
<dbReference type="InterPro" id="IPR043150">
    <property type="entry name" value="Phytochrome_PHY_sf"/>
</dbReference>
<dbReference type="Pfam" id="PF08446">
    <property type="entry name" value="PAS_2"/>
    <property type="match status" value="1"/>
</dbReference>
<dbReference type="InterPro" id="IPR013515">
    <property type="entry name" value="Phytochrome_cen-reg"/>
</dbReference>
<keyword evidence="7" id="KW-0547">Nucleotide-binding</keyword>
<dbReference type="InterPro" id="IPR003018">
    <property type="entry name" value="GAF"/>
</dbReference>
<dbReference type="EMBL" id="JBHRXP010000002">
    <property type="protein sequence ID" value="MFC3580023.1"/>
    <property type="molecule type" value="Genomic_DNA"/>
</dbReference>
<evidence type="ECO:0000256" key="7">
    <source>
        <dbReference type="ARBA" id="ARBA00022741"/>
    </source>
</evidence>
<comment type="caution">
    <text evidence="15">The sequence shown here is derived from an EMBL/GenBank/DDBJ whole genome shotgun (WGS) entry which is preliminary data.</text>
</comment>
<dbReference type="Gene3D" id="3.30.565.10">
    <property type="entry name" value="Histidine kinase-like ATPase, C-terminal domain"/>
    <property type="match status" value="1"/>
</dbReference>
<evidence type="ECO:0000256" key="8">
    <source>
        <dbReference type="ARBA" id="ARBA00022777"/>
    </source>
</evidence>
<evidence type="ECO:0000259" key="14">
    <source>
        <dbReference type="PROSITE" id="PS50110"/>
    </source>
</evidence>
<feature type="domain" description="Phytochrome chromophore attachment site" evidence="13">
    <location>
        <begin position="143"/>
        <end position="300"/>
    </location>
</feature>
<evidence type="ECO:0000256" key="2">
    <source>
        <dbReference type="ARBA" id="ARBA00012438"/>
    </source>
</evidence>
<keyword evidence="11" id="KW-0675">Receptor</keyword>
<dbReference type="PROSITE" id="PS50110">
    <property type="entry name" value="RESPONSE_REGULATORY"/>
    <property type="match status" value="1"/>
</dbReference>
<dbReference type="SUPFAM" id="SSF52172">
    <property type="entry name" value="CheY-like"/>
    <property type="match status" value="1"/>
</dbReference>
<dbReference type="RefSeq" id="WP_261293100.1">
    <property type="nucleotide sequence ID" value="NZ_JANQBK010000003.1"/>
</dbReference>
<dbReference type="GO" id="GO:0016301">
    <property type="term" value="F:kinase activity"/>
    <property type="evidence" value="ECO:0007669"/>
    <property type="project" value="UniProtKB-KW"/>
</dbReference>
<dbReference type="PANTHER" id="PTHR41523:SF8">
    <property type="entry name" value="ETHYLENE RESPONSE SENSOR PROTEIN"/>
    <property type="match status" value="1"/>
</dbReference>
<dbReference type="InterPro" id="IPR011102">
    <property type="entry name" value="Sig_transdc_His_kinase_HWE"/>
</dbReference>
<proteinExistence type="predicted"/>
<dbReference type="Pfam" id="PF01590">
    <property type="entry name" value="GAF"/>
    <property type="match status" value="1"/>
</dbReference>
<feature type="modified residue" description="4-aspartylphosphate" evidence="12">
    <location>
        <position position="785"/>
    </location>
</feature>
<dbReference type="PIRSF" id="PIRSF036397">
    <property type="entry name" value="Bactrphtchrm_rec"/>
    <property type="match status" value="1"/>
</dbReference>
<dbReference type="Proteomes" id="UP001595713">
    <property type="component" value="Unassembled WGS sequence"/>
</dbReference>
<dbReference type="InterPro" id="IPR009219">
    <property type="entry name" value="Bactrphtchr_CheY"/>
</dbReference>
<dbReference type="SMART" id="SM00911">
    <property type="entry name" value="HWE_HK"/>
    <property type="match status" value="1"/>
</dbReference>
<dbReference type="InterPro" id="IPR013654">
    <property type="entry name" value="PAS_2"/>
</dbReference>
<dbReference type="PANTHER" id="PTHR41523">
    <property type="entry name" value="TWO-COMPONENT SYSTEM SENSOR PROTEIN"/>
    <property type="match status" value="1"/>
</dbReference>
<evidence type="ECO:0000256" key="1">
    <source>
        <dbReference type="ARBA" id="ARBA00000085"/>
    </source>
</evidence>
<comment type="catalytic activity">
    <reaction evidence="1">
        <text>ATP + protein L-histidine = ADP + protein N-phospho-L-histidine.</text>
        <dbReference type="EC" id="2.7.13.3"/>
    </reaction>
</comment>
<keyword evidence="4 12" id="KW-0597">Phosphoprotein</keyword>
<dbReference type="PROSITE" id="PS50046">
    <property type="entry name" value="PHYTOCHROME_2"/>
    <property type="match status" value="1"/>
</dbReference>
<keyword evidence="10" id="KW-0157">Chromophore</keyword>
<evidence type="ECO:0000256" key="10">
    <source>
        <dbReference type="ARBA" id="ARBA00022991"/>
    </source>
</evidence>
<evidence type="ECO:0000313" key="15">
    <source>
        <dbReference type="EMBL" id="MFC3580023.1"/>
    </source>
</evidence>
<name>A0ABV7SSR9_9SPHN</name>
<dbReference type="InterPro" id="IPR001789">
    <property type="entry name" value="Sig_transdc_resp-reg_receiver"/>
</dbReference>
<dbReference type="Pfam" id="PF00072">
    <property type="entry name" value="Response_reg"/>
    <property type="match status" value="1"/>
</dbReference>
<dbReference type="InterPro" id="IPR029016">
    <property type="entry name" value="GAF-like_dom_sf"/>
</dbReference>
<evidence type="ECO:0000256" key="6">
    <source>
        <dbReference type="ARBA" id="ARBA00022679"/>
    </source>
</evidence>
<dbReference type="EC" id="2.7.13.3" evidence="2"/>
<keyword evidence="9" id="KW-0067">ATP-binding</keyword>
<dbReference type="SUPFAM" id="SSF55785">
    <property type="entry name" value="PYP-like sensor domain (PAS domain)"/>
    <property type="match status" value="1"/>
</dbReference>
<sequence>MPNAPLPIDITNCDREPIHVPGTIQPFGFLISVSTDWLISRVSANIAEFMDTPPEALLGTPLAALFSDRASHALRNMAAKLRGSDAIERMFGLALVDDGPLFDVALHFVDRALVIEAEPVKGETLDAAMLVRTMVVRLEHIGELNDFLREGARQIRALTGFDRVMVYRFDAVGSGEVVAEALRSGVDSFLGLNYPASDIPTQARALYLRSVFRIIADVDAVAVPILPSKDLRGEPLDQSISVLRAVSPIHIEYLRNMGVQASMSISIIVDGALWGLFACHHYSPRLPGFALRSAAELFGRMFSMMLESRERRIAREYEQRARLIADQLMTSAARDGSRLKNVAWLGEMIFGAIPADGVGVSIDGEIVLSGLAPDAAQFARIVDRLNLLSASQIFATDRIVAQLPEAGAFAHLAAGMLAIPLSRSPRDYVILFRTERLHAVRWAGNPAKEIVHGPNGPRLTPRKSFETWSELVRGTSLPFTPAELIVAETLRVALLEIVLQLSDSATLDRLRAQEHQEMLIAELNHRVRNILSLIRGLISQTRDSALSADAFVATLDDRVQALARAHDQLTAERWAPARLIDLILTETHAYLGAKRDRIALDGPNVLIDPTAFTALALVVHELVTNAAKYGSLSDGGSVTLAWDIAEDGTLAIRWREEGGPPVAPPTRKGFGSTIIEQSIPYDLGGSAVTAFPVTGFEAAFAIPARFVGAILPDAVATDALPHVEPERGRALEGCVVLLVEDSMIIALDCEDSLRELGAQDVCTAPSVDRALALIEEREIDFAVLDFNLGDETSVAVAKQLRARQVPFVFATGYGDALDVTDDLRQIAVIFKPYSIVTLAAAITAAGPLAGRH</sequence>
<evidence type="ECO:0000256" key="3">
    <source>
        <dbReference type="ARBA" id="ARBA00022543"/>
    </source>
</evidence>
<dbReference type="SMART" id="SM00065">
    <property type="entry name" value="GAF"/>
    <property type="match status" value="1"/>
</dbReference>
<accession>A0ABV7SSR9</accession>
<dbReference type="InterPro" id="IPR035965">
    <property type="entry name" value="PAS-like_dom_sf"/>
</dbReference>
<evidence type="ECO:0000313" key="16">
    <source>
        <dbReference type="Proteomes" id="UP001595713"/>
    </source>
</evidence>
<keyword evidence="3" id="KW-0600">Photoreceptor protein</keyword>
<dbReference type="Pfam" id="PF00360">
    <property type="entry name" value="PHY"/>
    <property type="match status" value="1"/>
</dbReference>